<evidence type="ECO:0000256" key="1">
    <source>
        <dbReference type="ARBA" id="ARBA00007261"/>
    </source>
</evidence>
<dbReference type="AlphaFoldDB" id="A0A0F9AY79"/>
<name>A0A0F9AY79_9ZZZZ</name>
<evidence type="ECO:0000259" key="2">
    <source>
        <dbReference type="Pfam" id="PF05193"/>
    </source>
</evidence>
<comment type="similarity">
    <text evidence="1">Belongs to the peptidase M16 family.</text>
</comment>
<dbReference type="PANTHER" id="PTHR11851:SF49">
    <property type="entry name" value="MITOCHONDRIAL-PROCESSING PEPTIDASE SUBUNIT ALPHA"/>
    <property type="match status" value="1"/>
</dbReference>
<proteinExistence type="inferred from homology"/>
<sequence>VETQRNVVKEERRQTFDNQPYGSILEEVFSNSFTHHPYRWVPIGNIQYIDQAKLEEFIEFHEHFYVPENAVLVIAGDFEYSHARKLVEAYFGDIPNGGHEIYRPDVTEAVPSEEIRKNVYDNIQLPAVFTAYRMPGMGDPDTYALEMLQTLLAGGQSSRIYKSVVDNQQLAVEAGAIPFDLEDAGLFIVYGFANMGVPLEDIEAALDEEILKVVEKGLTEREFQKLANQTENDFISQNTTMSGISTNLADYYTFFGDPELINTEIEKYLAVTPEDIVAVAKKYLVPENRVVLHYLPKEQQQ</sequence>
<organism evidence="3">
    <name type="scientific">marine sediment metagenome</name>
    <dbReference type="NCBI Taxonomy" id="412755"/>
    <lineage>
        <taxon>unclassified sequences</taxon>
        <taxon>metagenomes</taxon>
        <taxon>ecological metagenomes</taxon>
    </lineage>
</organism>
<dbReference type="Pfam" id="PF05193">
    <property type="entry name" value="Peptidase_M16_C"/>
    <property type="match status" value="1"/>
</dbReference>
<dbReference type="PANTHER" id="PTHR11851">
    <property type="entry name" value="METALLOPROTEASE"/>
    <property type="match status" value="1"/>
</dbReference>
<reference evidence="3" key="1">
    <citation type="journal article" date="2015" name="Nature">
        <title>Complex archaea that bridge the gap between prokaryotes and eukaryotes.</title>
        <authorList>
            <person name="Spang A."/>
            <person name="Saw J.H."/>
            <person name="Jorgensen S.L."/>
            <person name="Zaremba-Niedzwiedzka K."/>
            <person name="Martijn J."/>
            <person name="Lind A.E."/>
            <person name="van Eijk R."/>
            <person name="Schleper C."/>
            <person name="Guy L."/>
            <person name="Ettema T.J."/>
        </authorList>
    </citation>
    <scope>NUCLEOTIDE SEQUENCE</scope>
</reference>
<accession>A0A0F9AY79</accession>
<comment type="caution">
    <text evidence="3">The sequence shown here is derived from an EMBL/GenBank/DDBJ whole genome shotgun (WGS) entry which is preliminary data.</text>
</comment>
<dbReference type="InterPro" id="IPR050361">
    <property type="entry name" value="MPP/UQCRC_Complex"/>
</dbReference>
<dbReference type="EMBL" id="LAZR01043688">
    <property type="protein sequence ID" value="KKL06467.1"/>
    <property type="molecule type" value="Genomic_DNA"/>
</dbReference>
<dbReference type="Gene3D" id="3.30.830.10">
    <property type="entry name" value="Metalloenzyme, LuxS/M16 peptidase-like"/>
    <property type="match status" value="2"/>
</dbReference>
<dbReference type="InterPro" id="IPR011249">
    <property type="entry name" value="Metalloenz_LuxS/M16"/>
</dbReference>
<gene>
    <name evidence="3" type="ORF">LCGC14_2595750</name>
</gene>
<feature type="non-terminal residue" evidence="3">
    <location>
        <position position="1"/>
    </location>
</feature>
<dbReference type="InterPro" id="IPR007863">
    <property type="entry name" value="Peptidase_M16_C"/>
</dbReference>
<feature type="domain" description="Peptidase M16 C-terminal" evidence="2">
    <location>
        <begin position="54"/>
        <end position="229"/>
    </location>
</feature>
<evidence type="ECO:0000313" key="3">
    <source>
        <dbReference type="EMBL" id="KKL06467.1"/>
    </source>
</evidence>
<protein>
    <recommendedName>
        <fullName evidence="2">Peptidase M16 C-terminal domain-containing protein</fullName>
    </recommendedName>
</protein>
<dbReference type="GO" id="GO:0046872">
    <property type="term" value="F:metal ion binding"/>
    <property type="evidence" value="ECO:0007669"/>
    <property type="project" value="InterPro"/>
</dbReference>
<dbReference type="SUPFAM" id="SSF63411">
    <property type="entry name" value="LuxS/MPP-like metallohydrolase"/>
    <property type="match status" value="2"/>
</dbReference>